<dbReference type="GeneID" id="105262011"/>
<name>A0A9J7DA17_MUSDO</name>
<keyword evidence="2" id="KW-0540">Nuclease</keyword>
<evidence type="ECO:0000256" key="2">
    <source>
        <dbReference type="RuleBase" id="RU367113"/>
    </source>
</evidence>
<comment type="cofactor">
    <cofactor evidence="2">
        <name>a divalent metal cation</name>
        <dbReference type="ChEBI" id="CHEBI:60240"/>
    </cofactor>
</comment>
<evidence type="ECO:0000259" key="3">
    <source>
        <dbReference type="Pfam" id="PF08652"/>
    </source>
</evidence>
<dbReference type="GO" id="GO:0110155">
    <property type="term" value="P:NAD-cap decapping"/>
    <property type="evidence" value="ECO:0007669"/>
    <property type="project" value="TreeGrafter"/>
</dbReference>
<dbReference type="OrthoDB" id="5853397at2759"/>
<evidence type="ECO:0000256" key="1">
    <source>
        <dbReference type="ARBA" id="ARBA00006562"/>
    </source>
</evidence>
<dbReference type="Proteomes" id="UP001652621">
    <property type="component" value="Unplaced"/>
</dbReference>
<dbReference type="GO" id="GO:0000956">
    <property type="term" value="P:nuclear-transcribed mRNA catabolic process"/>
    <property type="evidence" value="ECO:0007669"/>
    <property type="project" value="TreeGrafter"/>
</dbReference>
<keyword evidence="2" id="KW-0479">Metal-binding</keyword>
<dbReference type="GO" id="GO:0000166">
    <property type="term" value="F:nucleotide binding"/>
    <property type="evidence" value="ECO:0007669"/>
    <property type="project" value="UniProtKB-KW"/>
</dbReference>
<dbReference type="VEuPathDB" id="VectorBase:MDOMA2_016394"/>
<dbReference type="PANTHER" id="PTHR12395">
    <property type="entry name" value="DOM-3 RELATED"/>
    <property type="match status" value="1"/>
</dbReference>
<dbReference type="InterPro" id="IPR039039">
    <property type="entry name" value="RAI1-like_fam"/>
</dbReference>
<gene>
    <name evidence="5" type="primary">LOC105262011</name>
</gene>
<dbReference type="GO" id="GO:0004518">
    <property type="term" value="F:nuclease activity"/>
    <property type="evidence" value="ECO:0007669"/>
    <property type="project" value="UniProtKB-KW"/>
</dbReference>
<dbReference type="GO" id="GO:0003723">
    <property type="term" value="F:RNA binding"/>
    <property type="evidence" value="ECO:0007669"/>
    <property type="project" value="UniProtKB-KW"/>
</dbReference>
<comment type="similarity">
    <text evidence="1 2">Belongs to the DXO/Dom3Z family.</text>
</comment>
<dbReference type="RefSeq" id="XP_011293705.3">
    <property type="nucleotide sequence ID" value="XM_011295403.3"/>
</dbReference>
<dbReference type="GO" id="GO:0005634">
    <property type="term" value="C:nucleus"/>
    <property type="evidence" value="ECO:0007669"/>
    <property type="project" value="UniProtKB-SubCell"/>
</dbReference>
<dbReference type="PANTHER" id="PTHR12395:SF9">
    <property type="entry name" value="DECAPPING AND EXORIBONUCLEASE PROTEIN"/>
    <property type="match status" value="1"/>
</dbReference>
<feature type="domain" description="RAI1-like" evidence="3">
    <location>
        <begin position="39"/>
        <end position="353"/>
    </location>
</feature>
<keyword evidence="4" id="KW-1185">Reference proteome</keyword>
<dbReference type="Pfam" id="PF08652">
    <property type="entry name" value="RAI1"/>
    <property type="match status" value="1"/>
</dbReference>
<keyword evidence="2" id="KW-0694">RNA-binding</keyword>
<organism evidence="4 5">
    <name type="scientific">Musca domestica</name>
    <name type="common">House fly</name>
    <dbReference type="NCBI Taxonomy" id="7370"/>
    <lineage>
        <taxon>Eukaryota</taxon>
        <taxon>Metazoa</taxon>
        <taxon>Ecdysozoa</taxon>
        <taxon>Arthropoda</taxon>
        <taxon>Hexapoda</taxon>
        <taxon>Insecta</taxon>
        <taxon>Pterygota</taxon>
        <taxon>Neoptera</taxon>
        <taxon>Endopterygota</taxon>
        <taxon>Diptera</taxon>
        <taxon>Brachycera</taxon>
        <taxon>Muscomorpha</taxon>
        <taxon>Muscoidea</taxon>
        <taxon>Muscidae</taxon>
        <taxon>Musca</taxon>
    </lineage>
</organism>
<dbReference type="EC" id="3.6.1.-" evidence="2"/>
<dbReference type="GO" id="GO:0034353">
    <property type="term" value="F:mRNA 5'-diphosphatase activity"/>
    <property type="evidence" value="ECO:0007669"/>
    <property type="project" value="TreeGrafter"/>
</dbReference>
<accession>A0A9J7DA17</accession>
<dbReference type="AlphaFoldDB" id="A0A9J7DA17"/>
<keyword evidence="2" id="KW-0547">Nucleotide-binding</keyword>
<protein>
    <recommendedName>
        <fullName evidence="2">Decapping nuclease</fullName>
        <ecNumber evidence="2">3.6.1.-</ecNumber>
    </recommendedName>
</protein>
<dbReference type="GO" id="GO:0005829">
    <property type="term" value="C:cytosol"/>
    <property type="evidence" value="ECO:0007669"/>
    <property type="project" value="TreeGrafter"/>
</dbReference>
<dbReference type="InterPro" id="IPR013961">
    <property type="entry name" value="RAI1"/>
</dbReference>
<keyword evidence="2" id="KW-0539">Nucleus</keyword>
<evidence type="ECO:0000313" key="5">
    <source>
        <dbReference type="RefSeq" id="XP_011293705.3"/>
    </source>
</evidence>
<evidence type="ECO:0000313" key="4">
    <source>
        <dbReference type="Proteomes" id="UP001652621"/>
    </source>
</evidence>
<keyword evidence="2" id="KW-0378">Hydrolase</keyword>
<sequence>MTSKSNRNPILMLSITSKYLKKLEKKPRYMEKPNIVNVYDINHAHFKEAQSLRYVFTEPLTNEYPLNLNGEYKPLIKYEPETQLGLLKPLLYNYFGDRNKENISKGNENDKLINVFTRRGILEQIMEFPYRRNDINVLISRYNGQIFIIQQQLTEKMFNINQGNSHYTRLCELLLKDVSEDPTTWNDENIFQVAVYEATIEKFKLHYIGRAHAIKETEGTKNYLKDLCMGSMVSIKQMWINIKDKDEKYLKYWLQAYLSNVQQIYLAIKDTNAMVTSPIQCLHTCEIPKMCTSWKPNICTTFLNNFLEHVERVMSRVNSLDTVFQVRFDAKNKTVHYVRFEGKTDKTFIAKEFSELNIEAP</sequence>
<dbReference type="GO" id="GO:0046872">
    <property type="term" value="F:metal ion binding"/>
    <property type="evidence" value="ECO:0007669"/>
    <property type="project" value="UniProtKB-KW"/>
</dbReference>
<proteinExistence type="inferred from homology"/>
<comment type="subcellular location">
    <subcellularLocation>
        <location evidence="2">Nucleus</location>
    </subcellularLocation>
</comment>
<dbReference type="KEGG" id="mde:105262011"/>
<comment type="function">
    <text evidence="2">Decapping enzyme for NAD-capped RNAs: specifically hydrolyzes the nicotinamide adenine dinucleotide (NAD) cap from a subset of RNAs by removing the entire NAD moiety from the 5'-end of an NAD-capped RNA.</text>
</comment>
<reference evidence="5" key="1">
    <citation type="submission" date="2025-08" db="UniProtKB">
        <authorList>
            <consortium name="RefSeq"/>
        </authorList>
    </citation>
    <scope>IDENTIFICATION</scope>
    <source>
        <strain evidence="5">Aabys</strain>
        <tissue evidence="5">Whole body</tissue>
    </source>
</reference>